<dbReference type="EMBL" id="JACGWL010000001">
    <property type="protein sequence ID" value="KAK4410384.1"/>
    <property type="molecule type" value="Genomic_DNA"/>
</dbReference>
<gene>
    <name evidence="2" type="ORF">Sango_0111400</name>
</gene>
<keyword evidence="1" id="KW-0812">Transmembrane</keyword>
<keyword evidence="3" id="KW-1185">Reference proteome</keyword>
<reference evidence="2" key="2">
    <citation type="journal article" date="2024" name="Plant">
        <title>Genomic evolution and insights into agronomic trait innovations of Sesamum species.</title>
        <authorList>
            <person name="Miao H."/>
            <person name="Wang L."/>
            <person name="Qu L."/>
            <person name="Liu H."/>
            <person name="Sun Y."/>
            <person name="Le M."/>
            <person name="Wang Q."/>
            <person name="Wei S."/>
            <person name="Zheng Y."/>
            <person name="Lin W."/>
            <person name="Duan Y."/>
            <person name="Cao H."/>
            <person name="Xiong S."/>
            <person name="Wang X."/>
            <person name="Wei L."/>
            <person name="Li C."/>
            <person name="Ma Q."/>
            <person name="Ju M."/>
            <person name="Zhao R."/>
            <person name="Li G."/>
            <person name="Mu C."/>
            <person name="Tian Q."/>
            <person name="Mei H."/>
            <person name="Zhang T."/>
            <person name="Gao T."/>
            <person name="Zhang H."/>
        </authorList>
    </citation>
    <scope>NUCLEOTIDE SEQUENCE</scope>
    <source>
        <strain evidence="2">K16</strain>
    </source>
</reference>
<keyword evidence="1" id="KW-0472">Membrane</keyword>
<protein>
    <submittedName>
        <fullName evidence="2">Uncharacterized protein</fullName>
    </submittedName>
</protein>
<name>A0AAE1XFC6_9LAMI</name>
<evidence type="ECO:0000313" key="3">
    <source>
        <dbReference type="Proteomes" id="UP001289374"/>
    </source>
</evidence>
<feature type="transmembrane region" description="Helical" evidence="1">
    <location>
        <begin position="77"/>
        <end position="95"/>
    </location>
</feature>
<proteinExistence type="predicted"/>
<dbReference type="PANTHER" id="PTHR37185:SF3">
    <property type="entry name" value="MEMBRANE PROTEIN"/>
    <property type="match status" value="1"/>
</dbReference>
<keyword evidence="1" id="KW-1133">Transmembrane helix</keyword>
<evidence type="ECO:0000256" key="1">
    <source>
        <dbReference type="SAM" id="Phobius"/>
    </source>
</evidence>
<dbReference type="AlphaFoldDB" id="A0AAE1XFC6"/>
<reference evidence="2" key="1">
    <citation type="submission" date="2020-06" db="EMBL/GenBank/DDBJ databases">
        <authorList>
            <person name="Li T."/>
            <person name="Hu X."/>
            <person name="Zhang T."/>
            <person name="Song X."/>
            <person name="Zhang H."/>
            <person name="Dai N."/>
            <person name="Sheng W."/>
            <person name="Hou X."/>
            <person name="Wei L."/>
        </authorList>
    </citation>
    <scope>NUCLEOTIDE SEQUENCE</scope>
    <source>
        <strain evidence="2">K16</strain>
        <tissue evidence="2">Leaf</tissue>
    </source>
</reference>
<evidence type="ECO:0000313" key="2">
    <source>
        <dbReference type="EMBL" id="KAK4410384.1"/>
    </source>
</evidence>
<sequence length="107" mass="11907">MNKVEKVGGGVIRHVRGKKVLNLYHQLNDHSLSPQEILCCFFCFANCAVHYEMGIAAGRKTMVATTVLFVLSGPVKAITYLLLHGLLGFAMGTFWRTHSSEMHLRTS</sequence>
<dbReference type="PANTHER" id="PTHR37185">
    <property type="entry name" value="MEMBRANE PROTEIN"/>
    <property type="match status" value="1"/>
</dbReference>
<comment type="caution">
    <text evidence="2">The sequence shown here is derived from an EMBL/GenBank/DDBJ whole genome shotgun (WGS) entry which is preliminary data.</text>
</comment>
<dbReference type="Proteomes" id="UP001289374">
    <property type="component" value="Unassembled WGS sequence"/>
</dbReference>
<organism evidence="2 3">
    <name type="scientific">Sesamum angolense</name>
    <dbReference type="NCBI Taxonomy" id="2727404"/>
    <lineage>
        <taxon>Eukaryota</taxon>
        <taxon>Viridiplantae</taxon>
        <taxon>Streptophyta</taxon>
        <taxon>Embryophyta</taxon>
        <taxon>Tracheophyta</taxon>
        <taxon>Spermatophyta</taxon>
        <taxon>Magnoliopsida</taxon>
        <taxon>eudicotyledons</taxon>
        <taxon>Gunneridae</taxon>
        <taxon>Pentapetalae</taxon>
        <taxon>asterids</taxon>
        <taxon>lamiids</taxon>
        <taxon>Lamiales</taxon>
        <taxon>Pedaliaceae</taxon>
        <taxon>Sesamum</taxon>
    </lineage>
</organism>
<accession>A0AAE1XFC6</accession>